<organism evidence="4 5">
    <name type="scientific">Microvirga lupini</name>
    <dbReference type="NCBI Taxonomy" id="420324"/>
    <lineage>
        <taxon>Bacteria</taxon>
        <taxon>Pseudomonadati</taxon>
        <taxon>Pseudomonadota</taxon>
        <taxon>Alphaproteobacteria</taxon>
        <taxon>Hyphomicrobiales</taxon>
        <taxon>Methylobacteriaceae</taxon>
        <taxon>Microvirga</taxon>
    </lineage>
</organism>
<dbReference type="PROSITE" id="PS51898">
    <property type="entry name" value="TYR_RECOMBINASE"/>
    <property type="match status" value="1"/>
</dbReference>
<dbReference type="SUPFAM" id="SSF56349">
    <property type="entry name" value="DNA breaking-rejoining enzymes"/>
    <property type="match status" value="1"/>
</dbReference>
<dbReference type="Gene3D" id="1.10.150.130">
    <property type="match status" value="1"/>
</dbReference>
<dbReference type="GO" id="GO:0006310">
    <property type="term" value="P:DNA recombination"/>
    <property type="evidence" value="ECO:0007669"/>
    <property type="project" value="UniProtKB-KW"/>
</dbReference>
<dbReference type="RefSeq" id="WP_183452391.1">
    <property type="nucleotide sequence ID" value="NZ_JACHWB010000004.1"/>
</dbReference>
<reference evidence="4 5" key="1">
    <citation type="submission" date="2020-08" db="EMBL/GenBank/DDBJ databases">
        <title>The Agave Microbiome: Exploring the role of microbial communities in plant adaptations to desert environments.</title>
        <authorList>
            <person name="Partida-Martinez L.P."/>
        </authorList>
    </citation>
    <scope>NUCLEOTIDE SEQUENCE [LARGE SCALE GENOMIC DNA]</scope>
    <source>
        <strain evidence="4 5">AT3.9</strain>
    </source>
</reference>
<keyword evidence="1" id="KW-0238">DNA-binding</keyword>
<evidence type="ECO:0000313" key="4">
    <source>
        <dbReference type="EMBL" id="MBB3020429.1"/>
    </source>
</evidence>
<dbReference type="InterPro" id="IPR013762">
    <property type="entry name" value="Integrase-like_cat_sf"/>
</dbReference>
<dbReference type="InterPro" id="IPR011010">
    <property type="entry name" value="DNA_brk_join_enz"/>
</dbReference>
<gene>
    <name evidence="4" type="ORF">FHR70_003510</name>
</gene>
<accession>A0A7W4VNH3</accession>
<dbReference type="AlphaFoldDB" id="A0A7W4VNH3"/>
<keyword evidence="5" id="KW-1185">Reference proteome</keyword>
<dbReference type="Proteomes" id="UP000532010">
    <property type="component" value="Unassembled WGS sequence"/>
</dbReference>
<comment type="caution">
    <text evidence="4">The sequence shown here is derived from an EMBL/GenBank/DDBJ whole genome shotgun (WGS) entry which is preliminary data.</text>
</comment>
<evidence type="ECO:0000259" key="3">
    <source>
        <dbReference type="PROSITE" id="PS51898"/>
    </source>
</evidence>
<dbReference type="GO" id="GO:0003677">
    <property type="term" value="F:DNA binding"/>
    <property type="evidence" value="ECO:0007669"/>
    <property type="project" value="UniProtKB-KW"/>
</dbReference>
<keyword evidence="2" id="KW-0233">DNA recombination</keyword>
<evidence type="ECO:0000256" key="2">
    <source>
        <dbReference type="ARBA" id="ARBA00023172"/>
    </source>
</evidence>
<dbReference type="GO" id="GO:0015074">
    <property type="term" value="P:DNA integration"/>
    <property type="evidence" value="ECO:0007669"/>
    <property type="project" value="InterPro"/>
</dbReference>
<evidence type="ECO:0000256" key="1">
    <source>
        <dbReference type="ARBA" id="ARBA00023125"/>
    </source>
</evidence>
<proteinExistence type="predicted"/>
<dbReference type="Gene3D" id="1.10.443.10">
    <property type="entry name" value="Intergrase catalytic core"/>
    <property type="match status" value="1"/>
</dbReference>
<evidence type="ECO:0000313" key="5">
    <source>
        <dbReference type="Proteomes" id="UP000532010"/>
    </source>
</evidence>
<name>A0A7W4VNH3_9HYPH</name>
<protein>
    <recommendedName>
        <fullName evidence="3">Tyr recombinase domain-containing protein</fullName>
    </recommendedName>
</protein>
<dbReference type="InterPro" id="IPR002104">
    <property type="entry name" value="Integrase_catalytic"/>
</dbReference>
<feature type="domain" description="Tyr recombinase" evidence="3">
    <location>
        <begin position="206"/>
        <end position="398"/>
    </location>
</feature>
<dbReference type="EMBL" id="JACHWB010000004">
    <property type="protein sequence ID" value="MBB3020429.1"/>
    <property type="molecule type" value="Genomic_DNA"/>
</dbReference>
<sequence>MKGPFGSYLPVPGSSGRASIFQVSGSPYWYLYTRLDGRTVRRSTGCVEQDLAFEFARAFLQDLEIGAKVLPATSKAPTFAEVAGTYLAAEQNRASLGEVSERSIYEEGLKLRSHIFPVIGCFPIDMVGKAAVNDCLLRLHNERGVRTTTRNKYLVVIRKVLKHAWEAGIIPGLPSLPSSRRDDRPRDHFTHSEVATLVSTLQRLVSADEPIRYMRSGRFLRYIRLDQDIVDYVVFAVNSFVRPSDLKLLRHGHIRFHNEDETEVLLIDPVRSKTVRRLSMTMPRAAEVYRALLRRRIEEGIAHSSDDYVFLPTIPNRTYALAEVRRLFDHALNLHRMKRGANGTRTLYSLRHTAFVDRLVNSNIDPMTLALNGLTSVEMLQRHYLSHVDARLKFGAFIKSRQPSE</sequence>
<dbReference type="InterPro" id="IPR010998">
    <property type="entry name" value="Integrase_recombinase_N"/>
</dbReference>